<dbReference type="Proteomes" id="UP000001631">
    <property type="component" value="Unassembled WGS sequence"/>
</dbReference>
<dbReference type="EMBL" id="GG663368">
    <property type="protein sequence ID" value="EEH06903.1"/>
    <property type="molecule type" value="Genomic_DNA"/>
</dbReference>
<dbReference type="PANTHER" id="PTHR28199">
    <property type="entry name" value="PROCESSING OF GAS1 AND ALP PROTEIN 2"/>
    <property type="match status" value="1"/>
</dbReference>
<dbReference type="InParanoid" id="C0NPP3"/>
<evidence type="ECO:0000256" key="1">
    <source>
        <dbReference type="SAM" id="MobiDB-lite"/>
    </source>
</evidence>
<dbReference type="InterPro" id="IPR011431">
    <property type="entry name" value="Trafficking_Pga2"/>
</dbReference>
<keyword evidence="3" id="KW-1185">Reference proteome</keyword>
<reference evidence="2" key="1">
    <citation type="submission" date="2009-02" db="EMBL/GenBank/DDBJ databases">
        <title>The Genome Sequence of Ajellomyces capsulatus strain G186AR.</title>
        <authorList>
            <consortium name="The Broad Institute Genome Sequencing Platform"/>
            <person name="Champion M."/>
            <person name="Cuomo C."/>
            <person name="Ma L.-J."/>
            <person name="Henn M.R."/>
            <person name="Sil A."/>
            <person name="Goldman B."/>
            <person name="Young S.K."/>
            <person name="Kodira C.D."/>
            <person name="Zeng Q."/>
            <person name="Koehrsen M."/>
            <person name="Alvarado L."/>
            <person name="Berlin A."/>
            <person name="Borenstein D."/>
            <person name="Chen Z."/>
            <person name="Engels R."/>
            <person name="Freedman E."/>
            <person name="Gellesch M."/>
            <person name="Goldberg J."/>
            <person name="Griggs A."/>
            <person name="Gujja S."/>
            <person name="Heiman D."/>
            <person name="Hepburn T."/>
            <person name="Howarth C."/>
            <person name="Jen D."/>
            <person name="Larson L."/>
            <person name="Lewis B."/>
            <person name="Mehta T."/>
            <person name="Park D."/>
            <person name="Pearson M."/>
            <person name="Roberts A."/>
            <person name="Saif S."/>
            <person name="Shea T."/>
            <person name="Shenoy N."/>
            <person name="Sisk P."/>
            <person name="Stolte C."/>
            <person name="Sykes S."/>
            <person name="Walk T."/>
            <person name="White J."/>
            <person name="Yandava C."/>
            <person name="Klein B."/>
            <person name="McEwen J.G."/>
            <person name="Puccia R."/>
            <person name="Goldman G.H."/>
            <person name="Felipe M.S."/>
            <person name="Nino-Vega G."/>
            <person name="San-Blas G."/>
            <person name="Taylor J."/>
            <person name="Mendoza L."/>
            <person name="Galagan J."/>
            <person name="Nusbaum C."/>
            <person name="Birren B."/>
        </authorList>
    </citation>
    <scope>NUCLEOTIDE SEQUENCE</scope>
    <source>
        <strain evidence="2">G186AR</strain>
    </source>
</reference>
<evidence type="ECO:0000313" key="2">
    <source>
        <dbReference type="EMBL" id="EEH06903.1"/>
    </source>
</evidence>
<feature type="compositionally biased region" description="Acidic residues" evidence="1">
    <location>
        <begin position="158"/>
        <end position="170"/>
    </location>
</feature>
<feature type="compositionally biased region" description="Low complexity" evidence="1">
    <location>
        <begin position="81"/>
        <end position="98"/>
    </location>
</feature>
<feature type="region of interest" description="Disordered" evidence="1">
    <location>
        <begin position="67"/>
        <end position="170"/>
    </location>
</feature>
<proteinExistence type="predicted"/>
<feature type="compositionally biased region" description="Acidic residues" evidence="1">
    <location>
        <begin position="108"/>
        <end position="117"/>
    </location>
</feature>
<dbReference type="AlphaFoldDB" id="C0NPP3"/>
<dbReference type="Pfam" id="PF07543">
    <property type="entry name" value="PGA2"/>
    <property type="match status" value="1"/>
</dbReference>
<dbReference type="STRING" id="447093.C0NPP3"/>
<dbReference type="GO" id="GO:0015031">
    <property type="term" value="P:protein transport"/>
    <property type="evidence" value="ECO:0007669"/>
    <property type="project" value="TreeGrafter"/>
</dbReference>
<evidence type="ECO:0000313" key="3">
    <source>
        <dbReference type="Proteomes" id="UP000001631"/>
    </source>
</evidence>
<gene>
    <name evidence="2" type="ORF">HCBG_05123</name>
</gene>
<name>C0NPP3_AJECG</name>
<feature type="compositionally biased region" description="Basic and acidic residues" evidence="1">
    <location>
        <begin position="67"/>
        <end position="80"/>
    </location>
</feature>
<feature type="compositionally biased region" description="Basic residues" evidence="1">
    <location>
        <begin position="136"/>
        <end position="145"/>
    </location>
</feature>
<dbReference type="HOGENOM" id="CLU_121099_1_0_1"/>
<sequence length="170" mass="18727">MATLDPSSILATLQTWYTNLTSNLSNSLSSLTLRDYIRLVWIIGGYLFLRPYIDAGFRKLLNTNMDKADAEEKERERAEVEAANAGSAGAKAKISANALRGALGVGSDSEENEEEGGENGTGRVVKPSGVPQWGKSARRRQKRVLRQLEEAGERLREDEDDNDIADLLED</sequence>
<feature type="compositionally biased region" description="Basic and acidic residues" evidence="1">
    <location>
        <begin position="146"/>
        <end position="157"/>
    </location>
</feature>
<accession>C0NPP3</accession>
<organism evidence="2 3">
    <name type="scientific">Ajellomyces capsulatus (strain G186AR / H82 / ATCC MYA-2454 / RMSCC 2432)</name>
    <name type="common">Darling's disease fungus</name>
    <name type="synonym">Histoplasma capsulatum</name>
    <dbReference type="NCBI Taxonomy" id="447093"/>
    <lineage>
        <taxon>Eukaryota</taxon>
        <taxon>Fungi</taxon>
        <taxon>Dikarya</taxon>
        <taxon>Ascomycota</taxon>
        <taxon>Pezizomycotina</taxon>
        <taxon>Eurotiomycetes</taxon>
        <taxon>Eurotiomycetidae</taxon>
        <taxon>Onygenales</taxon>
        <taxon>Ajellomycetaceae</taxon>
        <taxon>Histoplasma</taxon>
    </lineage>
</organism>
<dbReference type="RefSeq" id="XP_045287384.1">
    <property type="nucleotide sequence ID" value="XM_045432172.1"/>
</dbReference>
<protein>
    <submittedName>
        <fullName evidence="2">Uncharacterized protein</fullName>
    </submittedName>
</protein>
<dbReference type="GeneID" id="69038139"/>
<dbReference type="PANTHER" id="PTHR28199:SF1">
    <property type="entry name" value="PROCESSING OF GAS1 AND ALP PROTEIN 2"/>
    <property type="match status" value="1"/>
</dbReference>